<dbReference type="Gene3D" id="3.40.50.720">
    <property type="entry name" value="NAD(P)-binding Rossmann-like Domain"/>
    <property type="match status" value="1"/>
</dbReference>
<dbReference type="InterPro" id="IPR020843">
    <property type="entry name" value="ER"/>
</dbReference>
<feature type="domain" description="Enoyl reductase (ER)" evidence="3">
    <location>
        <begin position="15"/>
        <end position="335"/>
    </location>
</feature>
<dbReference type="InterPro" id="IPR013149">
    <property type="entry name" value="ADH-like_C"/>
</dbReference>
<dbReference type="GO" id="GO:0070402">
    <property type="term" value="F:NADPH binding"/>
    <property type="evidence" value="ECO:0007669"/>
    <property type="project" value="TreeGrafter"/>
</dbReference>
<organism evidence="4 5">
    <name type="scientific">Euplotes crassus</name>
    <dbReference type="NCBI Taxonomy" id="5936"/>
    <lineage>
        <taxon>Eukaryota</taxon>
        <taxon>Sar</taxon>
        <taxon>Alveolata</taxon>
        <taxon>Ciliophora</taxon>
        <taxon>Intramacronucleata</taxon>
        <taxon>Spirotrichea</taxon>
        <taxon>Hypotrichia</taxon>
        <taxon>Euplotida</taxon>
        <taxon>Euplotidae</taxon>
        <taxon>Moneuplotes</taxon>
    </lineage>
</organism>
<keyword evidence="1" id="KW-0521">NADP</keyword>
<dbReference type="EMBL" id="CAMPGE010010250">
    <property type="protein sequence ID" value="CAI2369098.1"/>
    <property type="molecule type" value="Genomic_DNA"/>
</dbReference>
<protein>
    <recommendedName>
        <fullName evidence="3">Enoyl reductase (ER) domain-containing protein</fullName>
    </recommendedName>
</protein>
<comment type="caution">
    <text evidence="4">The sequence shown here is derived from an EMBL/GenBank/DDBJ whole genome shotgun (WGS) entry which is preliminary data.</text>
</comment>
<keyword evidence="2" id="KW-0560">Oxidoreductase</keyword>
<accession>A0AAD1UGT2</accession>
<evidence type="ECO:0000259" key="3">
    <source>
        <dbReference type="SMART" id="SM00829"/>
    </source>
</evidence>
<reference evidence="4" key="1">
    <citation type="submission" date="2023-07" db="EMBL/GenBank/DDBJ databases">
        <authorList>
            <consortium name="AG Swart"/>
            <person name="Singh M."/>
            <person name="Singh A."/>
            <person name="Seah K."/>
            <person name="Emmerich C."/>
        </authorList>
    </citation>
    <scope>NUCLEOTIDE SEQUENCE</scope>
    <source>
        <strain evidence="4">DP1</strain>
    </source>
</reference>
<dbReference type="InterPro" id="IPR011032">
    <property type="entry name" value="GroES-like_sf"/>
</dbReference>
<dbReference type="SMART" id="SM00829">
    <property type="entry name" value="PKS_ER"/>
    <property type="match status" value="1"/>
</dbReference>
<dbReference type="GO" id="GO:0016651">
    <property type="term" value="F:oxidoreductase activity, acting on NAD(P)H"/>
    <property type="evidence" value="ECO:0007669"/>
    <property type="project" value="TreeGrafter"/>
</dbReference>
<gene>
    <name evidence="4" type="ORF">ECRASSUSDP1_LOCUS10395</name>
</gene>
<evidence type="ECO:0000313" key="5">
    <source>
        <dbReference type="Proteomes" id="UP001295684"/>
    </source>
</evidence>
<dbReference type="AlphaFoldDB" id="A0AAD1UGT2"/>
<keyword evidence="5" id="KW-1185">Reference proteome</keyword>
<dbReference type="InterPro" id="IPR036291">
    <property type="entry name" value="NAD(P)-bd_dom_sf"/>
</dbReference>
<name>A0AAD1UGT2_EUPCR</name>
<dbReference type="Proteomes" id="UP001295684">
    <property type="component" value="Unassembled WGS sequence"/>
</dbReference>
<dbReference type="SUPFAM" id="SSF51735">
    <property type="entry name" value="NAD(P)-binding Rossmann-fold domains"/>
    <property type="match status" value="1"/>
</dbReference>
<dbReference type="PANTHER" id="PTHR48106">
    <property type="entry name" value="QUINONE OXIDOREDUCTASE PIG3-RELATED"/>
    <property type="match status" value="1"/>
</dbReference>
<dbReference type="Pfam" id="PF00107">
    <property type="entry name" value="ADH_zinc_N"/>
    <property type="match status" value="1"/>
</dbReference>
<evidence type="ECO:0000256" key="2">
    <source>
        <dbReference type="ARBA" id="ARBA00023002"/>
    </source>
</evidence>
<dbReference type="Gene3D" id="3.90.180.10">
    <property type="entry name" value="Medium-chain alcohol dehydrogenases, catalytic domain"/>
    <property type="match status" value="1"/>
</dbReference>
<evidence type="ECO:0000313" key="4">
    <source>
        <dbReference type="EMBL" id="CAI2369098.1"/>
    </source>
</evidence>
<dbReference type="SUPFAM" id="SSF50129">
    <property type="entry name" value="GroES-like"/>
    <property type="match status" value="1"/>
</dbReference>
<evidence type="ECO:0000256" key="1">
    <source>
        <dbReference type="ARBA" id="ARBA00022857"/>
    </source>
</evidence>
<dbReference type="Pfam" id="PF08240">
    <property type="entry name" value="ADH_N"/>
    <property type="match status" value="1"/>
</dbReference>
<proteinExistence type="predicted"/>
<dbReference type="InterPro" id="IPR013154">
    <property type="entry name" value="ADH-like_N"/>
</dbReference>
<sequence>MESNLSNQAIILEDGKPVLKDIEDTPLSEGEIRVRVEASPINPSDQAWVAGFYGIKELIPKGPLGAGFEGSGVVTEAHESVGADIVGKTVAFFEDCHNQGFQGLWRKYINKKASDVIQFPEHVKPDEAFAVFVNPLTAVYMINIAKKNGHKALIHGAASSALGKMLVRYAKNIDFPVINIVRRQEQVDSLKELGAEHILDSSSDTFDDDLAELSKELGATAYFDPIAGAFCGRVLSKMPAKSTAHVYGALSGEAVSLNPIDIIFYQKSVTYLYLLTWFQEASKEEQDEVFGEVIKDLSTGGNIFGTKIYKTFSLDKVVEACGEAAKTASLGKVIINPQL</sequence>
<dbReference type="PANTHER" id="PTHR48106:SF18">
    <property type="entry name" value="QUINONE OXIDOREDUCTASE PIG3"/>
    <property type="match status" value="1"/>
</dbReference>